<reference evidence="2 3" key="1">
    <citation type="submission" date="2019-09" db="EMBL/GenBank/DDBJ databases">
        <authorList>
            <person name="Chandra G."/>
            <person name="Truman W A."/>
        </authorList>
    </citation>
    <scope>NUCLEOTIDE SEQUENCE [LARGE SCALE GENOMIC DNA]</scope>
    <source>
        <strain evidence="2">PS685</strain>
    </source>
</reference>
<name>A0A5E6YR55_PSEFL</name>
<dbReference type="Proteomes" id="UP000326437">
    <property type="component" value="Unassembled WGS sequence"/>
</dbReference>
<evidence type="ECO:0000313" key="3">
    <source>
        <dbReference type="Proteomes" id="UP000326437"/>
    </source>
</evidence>
<gene>
    <name evidence="2" type="ORF">PS685_02238</name>
</gene>
<dbReference type="OrthoDB" id="7030744at2"/>
<dbReference type="SUPFAM" id="SSF49401">
    <property type="entry name" value="Bacterial adhesins"/>
    <property type="match status" value="1"/>
</dbReference>
<feature type="domain" description="Fimbrial-type adhesion" evidence="1">
    <location>
        <begin position="214"/>
        <end position="349"/>
    </location>
</feature>
<accession>A0A5E6YR55</accession>
<dbReference type="GO" id="GO:0009289">
    <property type="term" value="C:pilus"/>
    <property type="evidence" value="ECO:0007669"/>
    <property type="project" value="InterPro"/>
</dbReference>
<dbReference type="Gene3D" id="2.60.40.1090">
    <property type="entry name" value="Fimbrial-type adhesion domain"/>
    <property type="match status" value="2"/>
</dbReference>
<proteinExistence type="predicted"/>
<dbReference type="AlphaFoldDB" id="A0A5E6YR55"/>
<dbReference type="RefSeq" id="WP_150628782.1">
    <property type="nucleotide sequence ID" value="NZ_CABVHO010000019.1"/>
</dbReference>
<organism evidence="2 3">
    <name type="scientific">Pseudomonas fluorescens</name>
    <dbReference type="NCBI Taxonomy" id="294"/>
    <lineage>
        <taxon>Bacteria</taxon>
        <taxon>Pseudomonadati</taxon>
        <taxon>Pseudomonadota</taxon>
        <taxon>Gammaproteobacteria</taxon>
        <taxon>Pseudomonadales</taxon>
        <taxon>Pseudomonadaceae</taxon>
        <taxon>Pseudomonas</taxon>
    </lineage>
</organism>
<protein>
    <recommendedName>
        <fullName evidence="1">Fimbrial-type adhesion domain-containing protein</fullName>
    </recommendedName>
</protein>
<dbReference type="InterPro" id="IPR036937">
    <property type="entry name" value="Adhesion_dom_fimbrial_sf"/>
</dbReference>
<dbReference type="EMBL" id="CABVHO010000019">
    <property type="protein sequence ID" value="VVN56552.1"/>
    <property type="molecule type" value="Genomic_DNA"/>
</dbReference>
<dbReference type="InterPro" id="IPR008966">
    <property type="entry name" value="Adhesion_dom_sf"/>
</dbReference>
<evidence type="ECO:0000313" key="2">
    <source>
        <dbReference type="EMBL" id="VVN56552.1"/>
    </source>
</evidence>
<dbReference type="Pfam" id="PF00419">
    <property type="entry name" value="Fimbrial"/>
    <property type="match status" value="1"/>
</dbReference>
<sequence length="350" mass="38530">MAVFIFALDAPKTRVEVKLHTGSKVVNIMRCFAGVFFLLFAQVAFAVHCQTEDRVWRDMRAETLIIYTDVKLDAENSRVTMKSAVPTVCRHNFPVTFPLSYREWIVSTSDTFNQAPKFSAFSSGMIVGGNEYPWPLGPGRYLAEGSRSGPNYFFWLGMYLKLSSSPGLNIKIDAGDVIGNFHFFKLYNFTHASYAPFSMYVQIRARNSLDTTPPVPAECAINDNRPVNVDFGSVDPAAIGISASTSLARKTVGVKFVCDRALQSARLKLVATPSIFSAEGFVSGKPDIAIAMIRKSDDAIILPSSGLSYYVYLISGETTEEYTFSLFRKRGTFPPAGPFAGSGTLVVEFP</sequence>
<dbReference type="InterPro" id="IPR000259">
    <property type="entry name" value="Adhesion_dom_fimbrial"/>
</dbReference>
<evidence type="ECO:0000259" key="1">
    <source>
        <dbReference type="Pfam" id="PF00419"/>
    </source>
</evidence>
<dbReference type="GO" id="GO:0007155">
    <property type="term" value="P:cell adhesion"/>
    <property type="evidence" value="ECO:0007669"/>
    <property type="project" value="InterPro"/>
</dbReference>